<evidence type="ECO:0000313" key="8">
    <source>
        <dbReference type="Proteomes" id="UP001247307"/>
    </source>
</evidence>
<dbReference type="RefSeq" id="WP_309851438.1">
    <property type="nucleotide sequence ID" value="NZ_BAAAIU010000003.1"/>
</dbReference>
<keyword evidence="3 6" id="KW-0808">Transferase</keyword>
<organism evidence="7 8">
    <name type="scientific">Falsarthrobacter nasiphocae</name>
    <dbReference type="NCBI Taxonomy" id="189863"/>
    <lineage>
        <taxon>Bacteria</taxon>
        <taxon>Bacillati</taxon>
        <taxon>Actinomycetota</taxon>
        <taxon>Actinomycetes</taxon>
        <taxon>Micrococcales</taxon>
        <taxon>Micrococcaceae</taxon>
        <taxon>Falsarthrobacter</taxon>
    </lineage>
</organism>
<dbReference type="EMBL" id="JAVDUI010000001">
    <property type="protein sequence ID" value="MDR6892436.1"/>
    <property type="molecule type" value="Genomic_DNA"/>
</dbReference>
<proteinExistence type="inferred from homology"/>
<dbReference type="SUPFAM" id="SSF48576">
    <property type="entry name" value="Terpenoid synthases"/>
    <property type="match status" value="1"/>
</dbReference>
<evidence type="ECO:0000256" key="5">
    <source>
        <dbReference type="ARBA" id="ARBA00022842"/>
    </source>
</evidence>
<dbReference type="PROSITE" id="PS00444">
    <property type="entry name" value="POLYPRENYL_SYNTHASE_2"/>
    <property type="match status" value="1"/>
</dbReference>
<dbReference type="EC" id="2.5.1.30" evidence="7"/>
<evidence type="ECO:0000256" key="1">
    <source>
        <dbReference type="ARBA" id="ARBA00001946"/>
    </source>
</evidence>
<dbReference type="SFLD" id="SFLDG01017">
    <property type="entry name" value="Polyprenyl_Transferase_Like"/>
    <property type="match status" value="1"/>
</dbReference>
<protein>
    <submittedName>
        <fullName evidence="7">Heptaprenyl diphosphate synthase</fullName>
        <ecNumber evidence="7">2.5.1.30</ecNumber>
    </submittedName>
</protein>
<evidence type="ECO:0000256" key="4">
    <source>
        <dbReference type="ARBA" id="ARBA00022723"/>
    </source>
</evidence>
<dbReference type="CDD" id="cd00685">
    <property type="entry name" value="Trans_IPPS_HT"/>
    <property type="match status" value="1"/>
</dbReference>
<gene>
    <name evidence="7" type="ORF">J2S35_001376</name>
</gene>
<accession>A0AAE3YI38</accession>
<dbReference type="InterPro" id="IPR008949">
    <property type="entry name" value="Isoprenoid_synthase_dom_sf"/>
</dbReference>
<evidence type="ECO:0000256" key="2">
    <source>
        <dbReference type="ARBA" id="ARBA00006706"/>
    </source>
</evidence>
<evidence type="ECO:0000256" key="6">
    <source>
        <dbReference type="RuleBase" id="RU004466"/>
    </source>
</evidence>
<dbReference type="InterPro" id="IPR000092">
    <property type="entry name" value="Polyprenyl_synt"/>
</dbReference>
<reference evidence="7" key="1">
    <citation type="submission" date="2023-07" db="EMBL/GenBank/DDBJ databases">
        <title>Sequencing the genomes of 1000 actinobacteria strains.</title>
        <authorList>
            <person name="Klenk H.-P."/>
        </authorList>
    </citation>
    <scope>NUCLEOTIDE SEQUENCE</scope>
    <source>
        <strain evidence="7">DSM 13988</strain>
    </source>
</reference>
<dbReference type="GO" id="GO:0046872">
    <property type="term" value="F:metal ion binding"/>
    <property type="evidence" value="ECO:0007669"/>
    <property type="project" value="UniProtKB-KW"/>
</dbReference>
<dbReference type="PANTHER" id="PTHR12001">
    <property type="entry name" value="GERANYLGERANYL PYROPHOSPHATE SYNTHASE"/>
    <property type="match status" value="1"/>
</dbReference>
<evidence type="ECO:0000313" key="7">
    <source>
        <dbReference type="EMBL" id="MDR6892436.1"/>
    </source>
</evidence>
<dbReference type="GO" id="GO:0000010">
    <property type="term" value="F:heptaprenyl diphosphate synthase activity"/>
    <property type="evidence" value="ECO:0007669"/>
    <property type="project" value="UniProtKB-EC"/>
</dbReference>
<name>A0AAE3YI38_9MICC</name>
<keyword evidence="8" id="KW-1185">Reference proteome</keyword>
<dbReference type="Gene3D" id="1.10.600.10">
    <property type="entry name" value="Farnesyl Diphosphate Synthase"/>
    <property type="match status" value="1"/>
</dbReference>
<comment type="cofactor">
    <cofactor evidence="1">
        <name>Mg(2+)</name>
        <dbReference type="ChEBI" id="CHEBI:18420"/>
    </cofactor>
</comment>
<dbReference type="AlphaFoldDB" id="A0AAE3YI38"/>
<sequence length="337" mass="35540">MSLPAGFGLIAEDPAMGPQVTAQLARIEELLRESVANTDAFADQTSRHLVEAGGKRIRPLLAVLASHLGDPSRDEVVTAAVVVELTHLATLYHDDVMDSAPMRRGAPTAHELWGNSVAILTGDLIFARASTLVSDLGGRALKIQAETFERLCMGQLQETQGPRDGEDPRAHYISVLEGKTGSLVAAAGHFGAMLAGAPEEHIDVMVRYGEKVGVAFQLADDVIDVTGAKEKAGKRPGTDLREGVPTLPVLLLRERAAADPGDDDTRRVLGLVDGDLSSDEALADTVAALAAHPVAEESWAIARSWADEAVAALAPLPESTVKAALTSFAHAVVHRDV</sequence>
<comment type="similarity">
    <text evidence="2 6">Belongs to the FPP/GGPP synthase family.</text>
</comment>
<dbReference type="GO" id="GO:0008299">
    <property type="term" value="P:isoprenoid biosynthetic process"/>
    <property type="evidence" value="ECO:0007669"/>
    <property type="project" value="InterPro"/>
</dbReference>
<dbReference type="PANTHER" id="PTHR12001:SF69">
    <property type="entry name" value="ALL TRANS-POLYPRENYL-DIPHOSPHATE SYNTHASE PDSS1"/>
    <property type="match status" value="1"/>
</dbReference>
<keyword evidence="4" id="KW-0479">Metal-binding</keyword>
<dbReference type="Pfam" id="PF00348">
    <property type="entry name" value="polyprenyl_synt"/>
    <property type="match status" value="1"/>
</dbReference>
<evidence type="ECO:0000256" key="3">
    <source>
        <dbReference type="ARBA" id="ARBA00022679"/>
    </source>
</evidence>
<dbReference type="InterPro" id="IPR033749">
    <property type="entry name" value="Polyprenyl_synt_CS"/>
</dbReference>
<keyword evidence="5" id="KW-0460">Magnesium</keyword>
<comment type="caution">
    <text evidence="7">The sequence shown here is derived from an EMBL/GenBank/DDBJ whole genome shotgun (WGS) entry which is preliminary data.</text>
</comment>
<dbReference type="SFLD" id="SFLDS00005">
    <property type="entry name" value="Isoprenoid_Synthase_Type_I"/>
    <property type="match status" value="1"/>
</dbReference>
<dbReference type="Proteomes" id="UP001247307">
    <property type="component" value="Unassembled WGS sequence"/>
</dbReference>